<dbReference type="PANTHER" id="PTHR21351:SF0">
    <property type="entry name" value="BARDET-BIEDL SYNDROME 5 PROTEIN"/>
    <property type="match status" value="1"/>
</dbReference>
<comment type="subcellular location">
    <subcellularLocation>
        <location evidence="1">Cell projection</location>
        <location evidence="1">Cilium membrane</location>
    </subcellularLocation>
    <subcellularLocation>
        <location evidence="2">Cytoplasm</location>
        <location evidence="2">Cytoskeleton</location>
        <location evidence="2">Microtubule organizing center</location>
        <location evidence="2">Centrosome</location>
        <location evidence="2">Centriolar satellite</location>
    </subcellularLocation>
</comment>
<reference evidence="12 14" key="1">
    <citation type="journal article" date="2012" name="Nature">
        <title>Algal genomes reveal evolutionary mosaicism and the fate of nucleomorphs.</title>
        <authorList>
            <consortium name="DOE Joint Genome Institute"/>
            <person name="Curtis B.A."/>
            <person name="Tanifuji G."/>
            <person name="Burki F."/>
            <person name="Gruber A."/>
            <person name="Irimia M."/>
            <person name="Maruyama S."/>
            <person name="Arias M.C."/>
            <person name="Ball S.G."/>
            <person name="Gile G.H."/>
            <person name="Hirakawa Y."/>
            <person name="Hopkins J.F."/>
            <person name="Kuo A."/>
            <person name="Rensing S.A."/>
            <person name="Schmutz J."/>
            <person name="Symeonidi A."/>
            <person name="Elias M."/>
            <person name="Eveleigh R.J."/>
            <person name="Herman E.K."/>
            <person name="Klute M.J."/>
            <person name="Nakayama T."/>
            <person name="Obornik M."/>
            <person name="Reyes-Prieto A."/>
            <person name="Armbrust E.V."/>
            <person name="Aves S.J."/>
            <person name="Beiko R.G."/>
            <person name="Coutinho P."/>
            <person name="Dacks J.B."/>
            <person name="Durnford D.G."/>
            <person name="Fast N.M."/>
            <person name="Green B.R."/>
            <person name="Grisdale C.J."/>
            <person name="Hempel F."/>
            <person name="Henrissat B."/>
            <person name="Hoppner M.P."/>
            <person name="Ishida K."/>
            <person name="Kim E."/>
            <person name="Koreny L."/>
            <person name="Kroth P.G."/>
            <person name="Liu Y."/>
            <person name="Malik S.B."/>
            <person name="Maier U.G."/>
            <person name="McRose D."/>
            <person name="Mock T."/>
            <person name="Neilson J.A."/>
            <person name="Onodera N.T."/>
            <person name="Poole A.M."/>
            <person name="Pritham E.J."/>
            <person name="Richards T.A."/>
            <person name="Rocap G."/>
            <person name="Roy S.W."/>
            <person name="Sarai C."/>
            <person name="Schaack S."/>
            <person name="Shirato S."/>
            <person name="Slamovits C.H."/>
            <person name="Spencer D.F."/>
            <person name="Suzuki S."/>
            <person name="Worden A.Z."/>
            <person name="Zauner S."/>
            <person name="Barry K."/>
            <person name="Bell C."/>
            <person name="Bharti A.K."/>
            <person name="Crow J.A."/>
            <person name="Grimwood J."/>
            <person name="Kramer R."/>
            <person name="Lindquist E."/>
            <person name="Lucas S."/>
            <person name="Salamov A."/>
            <person name="McFadden G.I."/>
            <person name="Lane C.E."/>
            <person name="Keeling P.J."/>
            <person name="Gray M.W."/>
            <person name="Grigoriev I.V."/>
            <person name="Archibald J.M."/>
        </authorList>
    </citation>
    <scope>NUCLEOTIDE SEQUENCE</scope>
    <source>
        <strain evidence="12 14">CCMP2712</strain>
    </source>
</reference>
<evidence type="ECO:0000256" key="2">
    <source>
        <dbReference type="ARBA" id="ARBA00004607"/>
    </source>
</evidence>
<protein>
    <recommendedName>
        <fullName evidence="10">BBSome complex member BBS5</fullName>
    </recommendedName>
</protein>
<dbReference type="Proteomes" id="UP000011087">
    <property type="component" value="Unassembled WGS sequence"/>
</dbReference>
<dbReference type="EnsemblProtists" id="EKX49803">
    <property type="protein sequence ID" value="EKX49803"/>
    <property type="gene ID" value="GUITHDRAFT_135519"/>
</dbReference>
<dbReference type="SMART" id="SM00683">
    <property type="entry name" value="DM16"/>
    <property type="match status" value="2"/>
</dbReference>
<dbReference type="AlphaFoldDB" id="L1JP33"/>
<keyword evidence="6" id="KW-0969">Cilium</keyword>
<evidence type="ECO:0000313" key="12">
    <source>
        <dbReference type="EMBL" id="EKX49803.1"/>
    </source>
</evidence>
<dbReference type="PIRSF" id="PIRSF010072">
    <property type="entry name" value="DUF1448"/>
    <property type="match status" value="1"/>
</dbReference>
<keyword evidence="4" id="KW-1003">Cell membrane</keyword>
<evidence type="ECO:0000256" key="6">
    <source>
        <dbReference type="ARBA" id="ARBA00023069"/>
    </source>
</evidence>
<evidence type="ECO:0000256" key="5">
    <source>
        <dbReference type="ARBA" id="ARBA00022490"/>
    </source>
</evidence>
<evidence type="ECO:0000313" key="13">
    <source>
        <dbReference type="EnsemblProtists" id="EKX49803"/>
    </source>
</evidence>
<dbReference type="RefSeq" id="XP_005836783.1">
    <property type="nucleotide sequence ID" value="XM_005836726.1"/>
</dbReference>
<name>L1JP33_GUITC</name>
<dbReference type="GO" id="GO:0032266">
    <property type="term" value="F:phosphatidylinositol-3-phosphate binding"/>
    <property type="evidence" value="ECO:0007669"/>
    <property type="project" value="TreeGrafter"/>
</dbReference>
<evidence type="ECO:0000259" key="11">
    <source>
        <dbReference type="SMART" id="SM00683"/>
    </source>
</evidence>
<dbReference type="OMA" id="PNFGIQY"/>
<evidence type="ECO:0000256" key="4">
    <source>
        <dbReference type="ARBA" id="ARBA00022475"/>
    </source>
</evidence>
<dbReference type="GO" id="GO:0060271">
    <property type="term" value="P:cilium assembly"/>
    <property type="evidence" value="ECO:0007669"/>
    <property type="project" value="TreeGrafter"/>
</dbReference>
<dbReference type="GO" id="GO:0060170">
    <property type="term" value="C:ciliary membrane"/>
    <property type="evidence" value="ECO:0007669"/>
    <property type="project" value="UniProtKB-SubCell"/>
</dbReference>
<dbReference type="eggNOG" id="ENOG502QR2Z">
    <property type="taxonomic scope" value="Eukaryota"/>
</dbReference>
<proteinExistence type="inferred from homology"/>
<evidence type="ECO:0000256" key="9">
    <source>
        <dbReference type="ARBA" id="ARBA00023273"/>
    </source>
</evidence>
<reference evidence="14" key="2">
    <citation type="submission" date="2012-11" db="EMBL/GenBank/DDBJ databases">
        <authorList>
            <person name="Kuo A."/>
            <person name="Curtis B.A."/>
            <person name="Tanifuji G."/>
            <person name="Burki F."/>
            <person name="Gruber A."/>
            <person name="Irimia M."/>
            <person name="Maruyama S."/>
            <person name="Arias M.C."/>
            <person name="Ball S.G."/>
            <person name="Gile G.H."/>
            <person name="Hirakawa Y."/>
            <person name="Hopkins J.F."/>
            <person name="Rensing S.A."/>
            <person name="Schmutz J."/>
            <person name="Symeonidi A."/>
            <person name="Elias M."/>
            <person name="Eveleigh R.J."/>
            <person name="Herman E.K."/>
            <person name="Klute M.J."/>
            <person name="Nakayama T."/>
            <person name="Obornik M."/>
            <person name="Reyes-Prieto A."/>
            <person name="Armbrust E.V."/>
            <person name="Aves S.J."/>
            <person name="Beiko R.G."/>
            <person name="Coutinho P."/>
            <person name="Dacks J.B."/>
            <person name="Durnford D.G."/>
            <person name="Fast N.M."/>
            <person name="Green B.R."/>
            <person name="Grisdale C."/>
            <person name="Hempe F."/>
            <person name="Henrissat B."/>
            <person name="Hoppner M.P."/>
            <person name="Ishida K.-I."/>
            <person name="Kim E."/>
            <person name="Koreny L."/>
            <person name="Kroth P.G."/>
            <person name="Liu Y."/>
            <person name="Malik S.-B."/>
            <person name="Maier U.G."/>
            <person name="McRose D."/>
            <person name="Mock T."/>
            <person name="Neilson J.A."/>
            <person name="Onodera N.T."/>
            <person name="Poole A.M."/>
            <person name="Pritham E.J."/>
            <person name="Richards T.A."/>
            <person name="Rocap G."/>
            <person name="Roy S.W."/>
            <person name="Sarai C."/>
            <person name="Schaack S."/>
            <person name="Shirato S."/>
            <person name="Slamovits C.H."/>
            <person name="Spencer D.F."/>
            <person name="Suzuki S."/>
            <person name="Worden A.Z."/>
            <person name="Zauner S."/>
            <person name="Barry K."/>
            <person name="Bell C."/>
            <person name="Bharti A.K."/>
            <person name="Crow J.A."/>
            <person name="Grimwood J."/>
            <person name="Kramer R."/>
            <person name="Lindquist E."/>
            <person name="Lucas S."/>
            <person name="Salamov A."/>
            <person name="McFadden G.I."/>
            <person name="Lane C.E."/>
            <person name="Keeling P.J."/>
            <person name="Gray M.W."/>
            <person name="Grigoriev I.V."/>
            <person name="Archibald J.M."/>
        </authorList>
    </citation>
    <scope>NUCLEOTIDE SEQUENCE</scope>
    <source>
        <strain evidence="14">CCMP2712</strain>
    </source>
</reference>
<comment type="similarity">
    <text evidence="3">Belongs to the BBS5 family.</text>
</comment>
<dbReference type="GeneID" id="17306514"/>
<dbReference type="InterPro" id="IPR014003">
    <property type="entry name" value="BBS5_PH"/>
</dbReference>
<evidence type="ECO:0000313" key="14">
    <source>
        <dbReference type="Proteomes" id="UP000011087"/>
    </source>
</evidence>
<dbReference type="InterPro" id="IPR006606">
    <property type="entry name" value="BBL5"/>
</dbReference>
<dbReference type="OrthoDB" id="10261999at2759"/>
<keyword evidence="5" id="KW-0963">Cytoplasm</keyword>
<gene>
    <name evidence="12" type="ORF">GUITHDRAFT_135519</name>
</gene>
<evidence type="ECO:0000256" key="8">
    <source>
        <dbReference type="ARBA" id="ARBA00023212"/>
    </source>
</evidence>
<keyword evidence="9" id="KW-0966">Cell projection</keyword>
<evidence type="ECO:0000256" key="7">
    <source>
        <dbReference type="ARBA" id="ARBA00023136"/>
    </source>
</evidence>
<dbReference type="GO" id="GO:0034464">
    <property type="term" value="C:BBSome"/>
    <property type="evidence" value="ECO:0007669"/>
    <property type="project" value="InterPro"/>
</dbReference>
<dbReference type="GO" id="GO:0034451">
    <property type="term" value="C:centriolar satellite"/>
    <property type="evidence" value="ECO:0007669"/>
    <property type="project" value="UniProtKB-SubCell"/>
</dbReference>
<dbReference type="STRING" id="905079.L1JP33"/>
<dbReference type="EMBL" id="JH992980">
    <property type="protein sequence ID" value="EKX49803.1"/>
    <property type="molecule type" value="Genomic_DNA"/>
</dbReference>
<dbReference type="Pfam" id="PF07289">
    <property type="entry name" value="BBL5"/>
    <property type="match status" value="1"/>
</dbReference>
<evidence type="ECO:0000256" key="3">
    <source>
        <dbReference type="ARBA" id="ARBA00005822"/>
    </source>
</evidence>
<dbReference type="HOGENOM" id="CLU_052113_0_0_1"/>
<dbReference type="InterPro" id="IPR030804">
    <property type="entry name" value="BBS5/fem-3"/>
</dbReference>
<dbReference type="PANTHER" id="PTHR21351">
    <property type="entry name" value="BARDET-BIEDL SYNDROME PROTEIN 5"/>
    <property type="match status" value="1"/>
</dbReference>
<dbReference type="PaxDb" id="55529-EKX49803"/>
<dbReference type="GO" id="GO:0036064">
    <property type="term" value="C:ciliary basal body"/>
    <property type="evidence" value="ECO:0007669"/>
    <property type="project" value="TreeGrafter"/>
</dbReference>
<sequence length="347" mass="39612">MAVTDREKEEDWYDREIRFDVRPAQLELRRGEFTIDTMDSVEDTKGNNGEAGILHVTNLRMMWLSKSSHRTNLSIGYGCIVNINIRTANSRLKGQTQALFVLTKFNGSRFEFIFTNLAKESPRLFTTVQAVFRAYDTSKLYRDLKLRGAVIKDKELILLPEEKIFNKIPGVWNLSADQGNLGTFFLTNVRIVWFANLAENFNVSIPYIQIKNIKVRESKFGPALVIHTKQRSGSYVLGFRVDPPVPKLAIVMKEITSLYETYSTEPIYGVQYIVEEQAPKLKDLQVQRVVDDVEIIDNDEANYDALAAYCTDGSQGVDRDPVYNDHLGLAVETLPENLTIEQLWSVL</sequence>
<dbReference type="InterPro" id="IPR011993">
    <property type="entry name" value="PH-like_dom_sf"/>
</dbReference>
<organism evidence="12">
    <name type="scientific">Guillardia theta (strain CCMP2712)</name>
    <name type="common">Cryptophyte</name>
    <dbReference type="NCBI Taxonomy" id="905079"/>
    <lineage>
        <taxon>Eukaryota</taxon>
        <taxon>Cryptophyceae</taxon>
        <taxon>Pyrenomonadales</taxon>
        <taxon>Geminigeraceae</taxon>
        <taxon>Guillardia</taxon>
    </lineage>
</organism>
<reference evidence="13" key="3">
    <citation type="submission" date="2016-03" db="UniProtKB">
        <authorList>
            <consortium name="EnsemblProtists"/>
        </authorList>
    </citation>
    <scope>IDENTIFICATION</scope>
</reference>
<dbReference type="KEGG" id="gtt:GUITHDRAFT_135519"/>
<evidence type="ECO:0000256" key="1">
    <source>
        <dbReference type="ARBA" id="ARBA00004309"/>
    </source>
</evidence>
<keyword evidence="7" id="KW-0472">Membrane</keyword>
<keyword evidence="8" id="KW-0206">Cytoskeleton</keyword>
<keyword evidence="14" id="KW-1185">Reference proteome</keyword>
<dbReference type="Gene3D" id="2.30.29.30">
    <property type="entry name" value="Pleckstrin-homology domain (PH domain)/Phosphotyrosine-binding domain (PTB)"/>
    <property type="match status" value="2"/>
</dbReference>
<evidence type="ECO:0000256" key="10">
    <source>
        <dbReference type="ARBA" id="ARBA00047191"/>
    </source>
</evidence>
<feature type="domain" description="BBSome complex member BBS5 PH" evidence="11">
    <location>
        <begin position="162"/>
        <end position="216"/>
    </location>
</feature>
<feature type="domain" description="BBSome complex member BBS5 PH" evidence="11">
    <location>
        <begin position="32"/>
        <end position="86"/>
    </location>
</feature>
<accession>L1JP33</accession>